<dbReference type="PROSITE" id="PS50002">
    <property type="entry name" value="SH3"/>
    <property type="match status" value="1"/>
</dbReference>
<name>A0ABR1JZ48_9AGAR</name>
<keyword evidence="4" id="KW-0472">Membrane</keyword>
<dbReference type="Proteomes" id="UP001498398">
    <property type="component" value="Unassembled WGS sequence"/>
</dbReference>
<feature type="compositionally biased region" description="Low complexity" evidence="3">
    <location>
        <begin position="64"/>
        <end position="95"/>
    </location>
</feature>
<organism evidence="6 7">
    <name type="scientific">Marasmiellus scandens</name>
    <dbReference type="NCBI Taxonomy" id="2682957"/>
    <lineage>
        <taxon>Eukaryota</taxon>
        <taxon>Fungi</taxon>
        <taxon>Dikarya</taxon>
        <taxon>Basidiomycota</taxon>
        <taxon>Agaricomycotina</taxon>
        <taxon>Agaricomycetes</taxon>
        <taxon>Agaricomycetidae</taxon>
        <taxon>Agaricales</taxon>
        <taxon>Marasmiineae</taxon>
        <taxon>Omphalotaceae</taxon>
        <taxon>Marasmiellus</taxon>
    </lineage>
</organism>
<feature type="domain" description="SH3" evidence="5">
    <location>
        <begin position="247"/>
        <end position="308"/>
    </location>
</feature>
<keyword evidence="4" id="KW-0812">Transmembrane</keyword>
<sequence length="342" mass="35555">MIRARHPPAARVKRQQGGGIPVITGSITGPITFTVRSTITPVSISSAFLPTTALVTSLAQVTQSSKSSSSSTSSSAVSSSPSPSSSSSSAQVSPTIGPGGSGQDNATTGNNDPSNPNGISGGAIAGIVIGIILLLLILAFFLFRRRQLQRRQASKSNAPWLAKGGIEGGANGVIAAGSPYSFSSGIYAEKFTVPTPNAPPLQPIRGPYYPYNSGSTVATFIDVPISPRTVPPVSVPPNVPVTPTTNAASSLVTVRCTFVPTMQDELQITPGDTLRILQWYDDGWASCIKTSTGEEGMVPVECFEPVGKESRPTIPEAESDVGFSREPRVDKRDSSLVGNGRI</sequence>
<dbReference type="EMBL" id="JBANRG010000004">
    <property type="protein sequence ID" value="KAK7467646.1"/>
    <property type="molecule type" value="Genomic_DNA"/>
</dbReference>
<feature type="compositionally biased region" description="Polar residues" evidence="3">
    <location>
        <begin position="103"/>
        <end position="114"/>
    </location>
</feature>
<evidence type="ECO:0000259" key="5">
    <source>
        <dbReference type="PROSITE" id="PS50002"/>
    </source>
</evidence>
<comment type="caution">
    <text evidence="6">The sequence shown here is derived from an EMBL/GenBank/DDBJ whole genome shotgun (WGS) entry which is preliminary data.</text>
</comment>
<feature type="compositionally biased region" description="Basic residues" evidence="3">
    <location>
        <begin position="1"/>
        <end position="14"/>
    </location>
</feature>
<dbReference type="SMART" id="SM00326">
    <property type="entry name" value="SH3"/>
    <property type="match status" value="1"/>
</dbReference>
<feature type="region of interest" description="Disordered" evidence="3">
    <location>
        <begin position="307"/>
        <end position="342"/>
    </location>
</feature>
<feature type="region of interest" description="Disordered" evidence="3">
    <location>
        <begin position="64"/>
        <end position="114"/>
    </location>
</feature>
<dbReference type="Pfam" id="PF00018">
    <property type="entry name" value="SH3_1"/>
    <property type="match status" value="1"/>
</dbReference>
<accession>A0ABR1JZ48</accession>
<evidence type="ECO:0000256" key="3">
    <source>
        <dbReference type="SAM" id="MobiDB-lite"/>
    </source>
</evidence>
<reference evidence="6 7" key="1">
    <citation type="submission" date="2024-01" db="EMBL/GenBank/DDBJ databases">
        <title>A draft genome for the cacao thread blight pathogen Marasmiellus scandens.</title>
        <authorList>
            <person name="Baruah I.K."/>
            <person name="Leung J."/>
            <person name="Bukari Y."/>
            <person name="Amoako-Attah I."/>
            <person name="Meinhardt L.W."/>
            <person name="Bailey B.A."/>
            <person name="Cohen S.P."/>
        </authorList>
    </citation>
    <scope>NUCLEOTIDE SEQUENCE [LARGE SCALE GENOMIC DNA]</scope>
    <source>
        <strain evidence="6 7">GH-19</strain>
    </source>
</reference>
<evidence type="ECO:0000256" key="2">
    <source>
        <dbReference type="PROSITE-ProRule" id="PRU00192"/>
    </source>
</evidence>
<protein>
    <recommendedName>
        <fullName evidence="5">SH3 domain-containing protein</fullName>
    </recommendedName>
</protein>
<keyword evidence="1 2" id="KW-0728">SH3 domain</keyword>
<keyword evidence="4" id="KW-1133">Transmembrane helix</keyword>
<evidence type="ECO:0000313" key="7">
    <source>
        <dbReference type="Proteomes" id="UP001498398"/>
    </source>
</evidence>
<keyword evidence="7" id="KW-1185">Reference proteome</keyword>
<evidence type="ECO:0000256" key="4">
    <source>
        <dbReference type="SAM" id="Phobius"/>
    </source>
</evidence>
<evidence type="ECO:0000256" key="1">
    <source>
        <dbReference type="ARBA" id="ARBA00022443"/>
    </source>
</evidence>
<dbReference type="SUPFAM" id="SSF50044">
    <property type="entry name" value="SH3-domain"/>
    <property type="match status" value="1"/>
</dbReference>
<dbReference type="Gene3D" id="2.30.30.40">
    <property type="entry name" value="SH3 Domains"/>
    <property type="match status" value="1"/>
</dbReference>
<dbReference type="InterPro" id="IPR001452">
    <property type="entry name" value="SH3_domain"/>
</dbReference>
<evidence type="ECO:0000313" key="6">
    <source>
        <dbReference type="EMBL" id="KAK7467646.1"/>
    </source>
</evidence>
<proteinExistence type="predicted"/>
<gene>
    <name evidence="6" type="ORF">VKT23_004699</name>
</gene>
<feature type="compositionally biased region" description="Basic and acidic residues" evidence="3">
    <location>
        <begin position="323"/>
        <end position="334"/>
    </location>
</feature>
<feature type="region of interest" description="Disordered" evidence="3">
    <location>
        <begin position="1"/>
        <end position="27"/>
    </location>
</feature>
<feature type="transmembrane region" description="Helical" evidence="4">
    <location>
        <begin position="123"/>
        <end position="143"/>
    </location>
</feature>
<dbReference type="InterPro" id="IPR036028">
    <property type="entry name" value="SH3-like_dom_sf"/>
</dbReference>